<evidence type="ECO:0000313" key="1">
    <source>
        <dbReference type="EMBL" id="CDQ10367.1"/>
    </source>
</evidence>
<sequence length="88" mass="10108">MIIKDKPFHILSAQFIQCAYFYPAGVLGCATRPYGVCTLDHMRRFSNFIKLEAYQVRLSRLLVLRRLGLAHDWRPCDDDSLIHVGGVL</sequence>
<dbReference type="PROSITE" id="PS51257">
    <property type="entry name" value="PROKAR_LIPOPROTEIN"/>
    <property type="match status" value="1"/>
</dbReference>
<dbReference type="EMBL" id="CCCS020000035">
    <property type="protein sequence ID" value="CDQ10367.1"/>
    <property type="molecule type" value="Genomic_DNA"/>
</dbReference>
<dbReference type="EMBL" id="LT841305">
    <property type="protein sequence ID" value="SMH64394.1"/>
    <property type="molecule type" value="Genomic_DNA"/>
</dbReference>
<organism evidence="1">
    <name type="scientific">Acidithiobacillus ferrivorans</name>
    <dbReference type="NCBI Taxonomy" id="160808"/>
    <lineage>
        <taxon>Bacteria</taxon>
        <taxon>Pseudomonadati</taxon>
        <taxon>Pseudomonadota</taxon>
        <taxon>Acidithiobacillia</taxon>
        <taxon>Acidithiobacillales</taxon>
        <taxon>Acidithiobacillaceae</taxon>
        <taxon>Acidithiobacillus</taxon>
    </lineage>
</organism>
<accession>A0A060UP07</accession>
<proteinExistence type="predicted"/>
<reference evidence="1" key="1">
    <citation type="submission" date="2014-03" db="EMBL/GenBank/DDBJ databases">
        <authorList>
            <person name="Genoscope - CEA"/>
        </authorList>
    </citation>
    <scope>NUCLEOTIDE SEQUENCE [LARGE SCALE GENOMIC DNA]</scope>
    <source>
        <strain evidence="1">CF27</strain>
    </source>
</reference>
<reference evidence="1" key="2">
    <citation type="submission" date="2014-07" db="EMBL/GenBank/DDBJ databases">
        <title>Initial genome analysis of the psychrotolerant acidophile Acidithiobacillus ferrivorans CF27: insights into iron and sulfur oxidation pathways and into biofilm formation.</title>
        <authorList>
            <person name="Talla E."/>
            <person name="Hedrich S."/>
            <person name="Mangenot S."/>
            <person name="Ji B."/>
            <person name="Johnson D.B."/>
            <person name="Barbe V."/>
            <person name="Bonnefoy V."/>
        </authorList>
    </citation>
    <scope>NUCLEOTIDE SEQUENCE [LARGE SCALE GENOMIC DNA]</scope>
    <source>
        <strain evidence="1">CF27</strain>
    </source>
</reference>
<name>A0A060UP07_9PROT</name>
<protein>
    <submittedName>
        <fullName evidence="1">Uncharacterized protein</fullName>
    </submittedName>
</protein>
<dbReference type="Proteomes" id="UP000193925">
    <property type="component" value="Chromosome AFERRI"/>
</dbReference>
<reference evidence="2 3" key="3">
    <citation type="submission" date="2017-03" db="EMBL/GenBank/DDBJ databases">
        <authorList>
            <person name="Regsiter A."/>
            <person name="William W."/>
        </authorList>
    </citation>
    <scope>NUCLEOTIDE SEQUENCE [LARGE SCALE GENOMIC DNA]</scope>
    <source>
        <strain evidence="2">PRJEB5721</strain>
    </source>
</reference>
<keyword evidence="3" id="KW-1185">Reference proteome</keyword>
<evidence type="ECO:0000313" key="2">
    <source>
        <dbReference type="EMBL" id="SMH64394.1"/>
    </source>
</evidence>
<evidence type="ECO:0000313" key="3">
    <source>
        <dbReference type="Proteomes" id="UP000193925"/>
    </source>
</evidence>
<dbReference type="AlphaFoldDB" id="A0A060UP07"/>
<gene>
    <name evidence="2" type="ORF">AFERRI_10427</name>
    <name evidence="1" type="ORF">AFERRI_400148</name>
</gene>
<dbReference type="RefSeq" id="WP_035192864.1">
    <property type="nucleotide sequence ID" value="NZ_CCCS020000035.1"/>
</dbReference>